<keyword evidence="3" id="KW-1185">Reference proteome</keyword>
<dbReference type="OrthoDB" id="6773346at2759"/>
<comment type="caution">
    <text evidence="2">The sequence shown here is derived from an EMBL/GenBank/DDBJ whole genome shotgun (WGS) entry which is preliminary data.</text>
</comment>
<proteinExistence type="predicted"/>
<name>A0A8K0NXL7_LADFU</name>
<feature type="domain" description="PiggyBac transposable element-derived protein" evidence="1">
    <location>
        <begin position="16"/>
        <end position="67"/>
    </location>
</feature>
<reference evidence="2" key="2">
    <citation type="submission" date="2017-10" db="EMBL/GenBank/DDBJ databases">
        <title>Ladona fulva Genome sequencing and assembly.</title>
        <authorList>
            <person name="Murali S."/>
            <person name="Richards S."/>
            <person name="Bandaranaike D."/>
            <person name="Bellair M."/>
            <person name="Blankenburg K."/>
            <person name="Chao H."/>
            <person name="Dinh H."/>
            <person name="Doddapaneni H."/>
            <person name="Dugan-Rocha S."/>
            <person name="Elkadiri S."/>
            <person name="Gnanaolivu R."/>
            <person name="Hernandez B."/>
            <person name="Skinner E."/>
            <person name="Javaid M."/>
            <person name="Lee S."/>
            <person name="Li M."/>
            <person name="Ming W."/>
            <person name="Munidasa M."/>
            <person name="Muniz J."/>
            <person name="Nguyen L."/>
            <person name="Hughes D."/>
            <person name="Osuji N."/>
            <person name="Pu L.-L."/>
            <person name="Puazo M."/>
            <person name="Qu C."/>
            <person name="Quiroz J."/>
            <person name="Raj R."/>
            <person name="Weissenberger G."/>
            <person name="Xin Y."/>
            <person name="Zou X."/>
            <person name="Han Y."/>
            <person name="Worley K."/>
            <person name="Muzny D."/>
            <person name="Gibbs R."/>
        </authorList>
    </citation>
    <scope>NUCLEOTIDE SEQUENCE</scope>
    <source>
        <strain evidence="2">Sampled in the wild</strain>
    </source>
</reference>
<dbReference type="PANTHER" id="PTHR46599:SF3">
    <property type="entry name" value="PIGGYBAC TRANSPOSABLE ELEMENT-DERIVED PROTEIN 4"/>
    <property type="match status" value="1"/>
</dbReference>
<evidence type="ECO:0000313" key="2">
    <source>
        <dbReference type="EMBL" id="KAG8228215.1"/>
    </source>
</evidence>
<protein>
    <recommendedName>
        <fullName evidence="1">PiggyBac transposable element-derived protein domain-containing protein</fullName>
    </recommendedName>
</protein>
<reference evidence="2" key="1">
    <citation type="submission" date="2013-04" db="EMBL/GenBank/DDBJ databases">
        <authorList>
            <person name="Qu J."/>
            <person name="Murali S.C."/>
            <person name="Bandaranaike D."/>
            <person name="Bellair M."/>
            <person name="Blankenburg K."/>
            <person name="Chao H."/>
            <person name="Dinh H."/>
            <person name="Doddapaneni H."/>
            <person name="Downs B."/>
            <person name="Dugan-Rocha S."/>
            <person name="Elkadiri S."/>
            <person name="Gnanaolivu R.D."/>
            <person name="Hernandez B."/>
            <person name="Javaid M."/>
            <person name="Jayaseelan J.C."/>
            <person name="Lee S."/>
            <person name="Li M."/>
            <person name="Ming W."/>
            <person name="Munidasa M."/>
            <person name="Muniz J."/>
            <person name="Nguyen L."/>
            <person name="Ongeri F."/>
            <person name="Osuji N."/>
            <person name="Pu L.-L."/>
            <person name="Puazo M."/>
            <person name="Qu C."/>
            <person name="Quiroz J."/>
            <person name="Raj R."/>
            <person name="Weissenberger G."/>
            <person name="Xin Y."/>
            <person name="Zou X."/>
            <person name="Han Y."/>
            <person name="Richards S."/>
            <person name="Worley K."/>
            <person name="Muzny D."/>
            <person name="Gibbs R."/>
        </authorList>
    </citation>
    <scope>NUCLEOTIDE SEQUENCE</scope>
    <source>
        <strain evidence="2">Sampled in the wild</strain>
    </source>
</reference>
<evidence type="ECO:0000259" key="1">
    <source>
        <dbReference type="Pfam" id="PF13843"/>
    </source>
</evidence>
<organism evidence="2 3">
    <name type="scientific">Ladona fulva</name>
    <name type="common">Scarce chaser dragonfly</name>
    <name type="synonym">Libellula fulva</name>
    <dbReference type="NCBI Taxonomy" id="123851"/>
    <lineage>
        <taxon>Eukaryota</taxon>
        <taxon>Metazoa</taxon>
        <taxon>Ecdysozoa</taxon>
        <taxon>Arthropoda</taxon>
        <taxon>Hexapoda</taxon>
        <taxon>Insecta</taxon>
        <taxon>Pterygota</taxon>
        <taxon>Palaeoptera</taxon>
        <taxon>Odonata</taxon>
        <taxon>Epiprocta</taxon>
        <taxon>Anisoptera</taxon>
        <taxon>Libelluloidea</taxon>
        <taxon>Libellulidae</taxon>
        <taxon>Ladona</taxon>
    </lineage>
</organism>
<dbReference type="PANTHER" id="PTHR46599">
    <property type="entry name" value="PIGGYBAC TRANSPOSABLE ELEMENT-DERIVED PROTEIN 4"/>
    <property type="match status" value="1"/>
</dbReference>
<dbReference type="EMBL" id="KZ308363">
    <property type="protein sequence ID" value="KAG8228215.1"/>
    <property type="molecule type" value="Genomic_DNA"/>
</dbReference>
<dbReference type="Proteomes" id="UP000792457">
    <property type="component" value="Unassembled WGS sequence"/>
</dbReference>
<evidence type="ECO:0000313" key="3">
    <source>
        <dbReference type="Proteomes" id="UP000792457"/>
    </source>
</evidence>
<dbReference type="AlphaFoldDB" id="A0A8K0NXL7"/>
<dbReference type="InterPro" id="IPR029526">
    <property type="entry name" value="PGBD"/>
</dbReference>
<dbReference type="Pfam" id="PF13843">
    <property type="entry name" value="DDE_Tnp_1_7"/>
    <property type="match status" value="1"/>
</dbReference>
<accession>A0A8K0NXL7</accession>
<sequence length="70" mass="8383">MGYVWNFFIYTGKDTMINNCLEKGYTLYLDNWYTCPVLIDKLYTKATNVVGTICKNRKEFSRLLKEKKRK</sequence>
<gene>
    <name evidence="2" type="ORF">J437_LFUL004340</name>
</gene>